<evidence type="ECO:0000259" key="10">
    <source>
        <dbReference type="PROSITE" id="PS50893"/>
    </source>
</evidence>
<evidence type="ECO:0000256" key="6">
    <source>
        <dbReference type="ARBA" id="ARBA00022840"/>
    </source>
</evidence>
<dbReference type="InterPro" id="IPR003593">
    <property type="entry name" value="AAA+_ATPase"/>
</dbReference>
<keyword evidence="6 11" id="KW-0067">ATP-binding</keyword>
<dbReference type="SUPFAM" id="SSF52540">
    <property type="entry name" value="P-loop containing nucleoside triphosphate hydrolases"/>
    <property type="match status" value="1"/>
</dbReference>
<comment type="caution">
    <text evidence="11">The sequence shown here is derived from an EMBL/GenBank/DDBJ whole genome shotgun (WGS) entry which is preliminary data.</text>
</comment>
<dbReference type="PANTHER" id="PTHR43166:SF9">
    <property type="entry name" value="GLUTAMATE_ASPARTATE IMPORT ATP-BINDING PROTEIN GLTL"/>
    <property type="match status" value="1"/>
</dbReference>
<evidence type="ECO:0000313" key="12">
    <source>
        <dbReference type="Proteomes" id="UP001500994"/>
    </source>
</evidence>
<dbReference type="InterPro" id="IPR030679">
    <property type="entry name" value="ABC_ATPase_HisP-typ"/>
</dbReference>
<dbReference type="PANTHER" id="PTHR43166">
    <property type="entry name" value="AMINO ACID IMPORT ATP-BINDING PROTEIN"/>
    <property type="match status" value="1"/>
</dbReference>
<feature type="domain" description="ABC transporter" evidence="10">
    <location>
        <begin position="28"/>
        <end position="264"/>
    </location>
</feature>
<dbReference type="InterPro" id="IPR050086">
    <property type="entry name" value="MetN_ABC_transporter-like"/>
</dbReference>
<feature type="region of interest" description="Disordered" evidence="9">
    <location>
        <begin position="1"/>
        <end position="27"/>
    </location>
</feature>
<protein>
    <submittedName>
        <fullName evidence="11">Amino acid ABC transporter ATP-binding protein</fullName>
    </submittedName>
</protein>
<dbReference type="InterPro" id="IPR017871">
    <property type="entry name" value="ABC_transporter-like_CS"/>
</dbReference>
<dbReference type="PIRSF" id="PIRSF039085">
    <property type="entry name" value="ABC_ATPase_HisP"/>
    <property type="match status" value="1"/>
</dbReference>
<feature type="compositionally biased region" description="Low complexity" evidence="9">
    <location>
        <begin position="8"/>
        <end position="27"/>
    </location>
</feature>
<comment type="similarity">
    <text evidence="2">Belongs to the ABC transporter superfamily.</text>
</comment>
<evidence type="ECO:0000256" key="2">
    <source>
        <dbReference type="ARBA" id="ARBA00005417"/>
    </source>
</evidence>
<reference evidence="11 12" key="1">
    <citation type="journal article" date="2019" name="Int. J. Syst. Evol. Microbiol.">
        <title>The Global Catalogue of Microorganisms (GCM) 10K type strain sequencing project: providing services to taxonomists for standard genome sequencing and annotation.</title>
        <authorList>
            <consortium name="The Broad Institute Genomics Platform"/>
            <consortium name="The Broad Institute Genome Sequencing Center for Infectious Disease"/>
            <person name="Wu L."/>
            <person name="Ma J."/>
        </authorList>
    </citation>
    <scope>NUCLEOTIDE SEQUENCE [LARGE SCALE GENOMIC DNA]</scope>
    <source>
        <strain evidence="11 12">JCM 16374</strain>
    </source>
</reference>
<organism evidence="11 12">
    <name type="scientific">Streptomyces lunalinharesii</name>
    <dbReference type="NCBI Taxonomy" id="333384"/>
    <lineage>
        <taxon>Bacteria</taxon>
        <taxon>Bacillati</taxon>
        <taxon>Actinomycetota</taxon>
        <taxon>Actinomycetes</taxon>
        <taxon>Kitasatosporales</taxon>
        <taxon>Streptomycetaceae</taxon>
        <taxon>Streptomyces</taxon>
    </lineage>
</organism>
<evidence type="ECO:0000256" key="7">
    <source>
        <dbReference type="ARBA" id="ARBA00022970"/>
    </source>
</evidence>
<comment type="subcellular location">
    <subcellularLocation>
        <location evidence="1">Cell membrane</location>
        <topology evidence="1">Peripheral membrane protein</topology>
    </subcellularLocation>
</comment>
<gene>
    <name evidence="11" type="ORF">GCM10009864_37710</name>
</gene>
<evidence type="ECO:0000256" key="9">
    <source>
        <dbReference type="SAM" id="MobiDB-lite"/>
    </source>
</evidence>
<evidence type="ECO:0000256" key="3">
    <source>
        <dbReference type="ARBA" id="ARBA00022448"/>
    </source>
</evidence>
<evidence type="ECO:0000313" key="11">
    <source>
        <dbReference type="EMBL" id="GAA2665226.1"/>
    </source>
</evidence>
<dbReference type="SMART" id="SM00382">
    <property type="entry name" value="AAA"/>
    <property type="match status" value="1"/>
</dbReference>
<accession>A0ABN3S0R0</accession>
<dbReference type="InterPro" id="IPR003439">
    <property type="entry name" value="ABC_transporter-like_ATP-bd"/>
</dbReference>
<keyword evidence="12" id="KW-1185">Reference proteome</keyword>
<sequence>MSRTDDGPVASQAQTPAQAQAPAGGPVLRMESVRKTYGRGGTVVLRDVDLEVAPHTVTALIGASGSGKSTLLRCANLLEEIDDGAIFLDGEEITDPRVDPDAVRRRIGVVFQAYNLFPHMSVLDNVTLAPRRVHGVARAEAAERARELLARLGLDGRADEYPDRLSGGQQQRVAIARALAGRPRLLLLDEITAALDPELVGEVLRVVRDLKEDGMTMVIATHEMGFAREVADQVCFLEGGVVLERGAPGRVFGEPEHPRTRQFLQRIIEAGRL</sequence>
<dbReference type="RefSeq" id="WP_425585430.1">
    <property type="nucleotide sequence ID" value="NZ_BAAARK010000011.1"/>
</dbReference>
<evidence type="ECO:0000256" key="8">
    <source>
        <dbReference type="ARBA" id="ARBA00023136"/>
    </source>
</evidence>
<proteinExistence type="inferred from homology"/>
<dbReference type="GO" id="GO:0005524">
    <property type="term" value="F:ATP binding"/>
    <property type="evidence" value="ECO:0007669"/>
    <property type="project" value="UniProtKB-KW"/>
</dbReference>
<dbReference type="PROSITE" id="PS50893">
    <property type="entry name" value="ABC_TRANSPORTER_2"/>
    <property type="match status" value="1"/>
</dbReference>
<dbReference type="Gene3D" id="3.40.50.300">
    <property type="entry name" value="P-loop containing nucleotide triphosphate hydrolases"/>
    <property type="match status" value="1"/>
</dbReference>
<dbReference type="InterPro" id="IPR027417">
    <property type="entry name" value="P-loop_NTPase"/>
</dbReference>
<evidence type="ECO:0000256" key="4">
    <source>
        <dbReference type="ARBA" id="ARBA00022475"/>
    </source>
</evidence>
<evidence type="ECO:0000256" key="5">
    <source>
        <dbReference type="ARBA" id="ARBA00022741"/>
    </source>
</evidence>
<dbReference type="PROSITE" id="PS00211">
    <property type="entry name" value="ABC_TRANSPORTER_1"/>
    <property type="match status" value="1"/>
</dbReference>
<dbReference type="Pfam" id="PF00005">
    <property type="entry name" value="ABC_tran"/>
    <property type="match status" value="1"/>
</dbReference>
<evidence type="ECO:0000256" key="1">
    <source>
        <dbReference type="ARBA" id="ARBA00004202"/>
    </source>
</evidence>
<keyword evidence="8" id="KW-0472">Membrane</keyword>
<keyword evidence="4" id="KW-1003">Cell membrane</keyword>
<keyword evidence="7" id="KW-0029">Amino-acid transport</keyword>
<keyword evidence="5" id="KW-0547">Nucleotide-binding</keyword>
<name>A0ABN3S0R0_9ACTN</name>
<dbReference type="Proteomes" id="UP001500994">
    <property type="component" value="Unassembled WGS sequence"/>
</dbReference>
<dbReference type="EMBL" id="BAAARK010000011">
    <property type="protein sequence ID" value="GAA2665226.1"/>
    <property type="molecule type" value="Genomic_DNA"/>
</dbReference>
<keyword evidence="3" id="KW-0813">Transport</keyword>